<organism evidence="1">
    <name type="scientific">Caldithrix abyssi</name>
    <dbReference type="NCBI Taxonomy" id="187145"/>
    <lineage>
        <taxon>Bacteria</taxon>
        <taxon>Pseudomonadati</taxon>
        <taxon>Calditrichota</taxon>
        <taxon>Calditrichia</taxon>
        <taxon>Calditrichales</taxon>
        <taxon>Calditrichaceae</taxon>
        <taxon>Caldithrix</taxon>
    </lineage>
</organism>
<dbReference type="Proteomes" id="UP000885779">
    <property type="component" value="Unassembled WGS sequence"/>
</dbReference>
<gene>
    <name evidence="1" type="ORF">ENK44_13600</name>
</gene>
<dbReference type="AlphaFoldDB" id="A0A7V4WW10"/>
<accession>A0A7V4WW10</accession>
<dbReference type="SUPFAM" id="SSF51445">
    <property type="entry name" value="(Trans)glycosidases"/>
    <property type="match status" value="1"/>
</dbReference>
<dbReference type="InterPro" id="IPR017853">
    <property type="entry name" value="GH"/>
</dbReference>
<name>A0A7V4WW10_CALAY</name>
<dbReference type="Gene3D" id="3.20.20.80">
    <property type="entry name" value="Glycosidases"/>
    <property type="match status" value="1"/>
</dbReference>
<sequence>MMFGIFVMSCAEKTAPKNQIGERWSKERAWEWYNSHDWLVGTNFNPSTAINQLEFWQAETFDIETIDRELGWSADIGMNIHRVFLHNLLWKQDSVGFLQRLETFLATADKHNLKIMFVLLDDVWHPVPKLGKQPEPVPHLHNSGWVQSPGAAILGDTTRHDELEPYIKGVLRKFANDKRVLYWDLYNEPDNVANQQGRAELELKDKHIYSLALLKKVFKWAREVNPSQPLTVGIWKGNVNHWGTPDSLPAVDRFMLENSDVISFHAYDNNMNIVKKKISELEKYGRPLLCTEYMARTNNNTFKNMLPILKENNIAAINWGLVSGKTNTIYPWESWQRKFTAEPEIWFHDIFRKDGTPFDPAEIELIKSLTGRK</sequence>
<reference evidence="1" key="1">
    <citation type="journal article" date="2020" name="mSystems">
        <title>Genome- and Community-Level Interaction Insights into Carbon Utilization and Element Cycling Functions of Hydrothermarchaeota in Hydrothermal Sediment.</title>
        <authorList>
            <person name="Zhou Z."/>
            <person name="Liu Y."/>
            <person name="Xu W."/>
            <person name="Pan J."/>
            <person name="Luo Z.H."/>
            <person name="Li M."/>
        </authorList>
    </citation>
    <scope>NUCLEOTIDE SEQUENCE [LARGE SCALE GENOMIC DNA]</scope>
    <source>
        <strain evidence="1">HyVt-577</strain>
    </source>
</reference>
<dbReference type="EMBL" id="DRQG01000127">
    <property type="protein sequence ID" value="HGY56735.1"/>
    <property type="molecule type" value="Genomic_DNA"/>
</dbReference>
<comment type="caution">
    <text evidence="1">The sequence shown here is derived from an EMBL/GenBank/DDBJ whole genome shotgun (WGS) entry which is preliminary data.</text>
</comment>
<proteinExistence type="predicted"/>
<evidence type="ECO:0000313" key="1">
    <source>
        <dbReference type="EMBL" id="HGY56735.1"/>
    </source>
</evidence>
<protein>
    <submittedName>
        <fullName evidence="1">1,4-beta-xylanase</fullName>
    </submittedName>
</protein>